<dbReference type="AlphaFoldDB" id="A0A562PZN1"/>
<dbReference type="Pfam" id="PF18962">
    <property type="entry name" value="Por_Secre_tail"/>
    <property type="match status" value="1"/>
</dbReference>
<comment type="caution">
    <text evidence="5">The sequence shown here is derived from an EMBL/GenBank/DDBJ whole genome shotgun (WGS) entry which is preliminary data.</text>
</comment>
<gene>
    <name evidence="4" type="ORF">DFR66_103224</name>
    <name evidence="5" type="ORF">IQ02_00937</name>
</gene>
<name>A0A562PZN1_9FLAO</name>
<evidence type="ECO:0000313" key="6">
    <source>
        <dbReference type="Proteomes" id="UP000254518"/>
    </source>
</evidence>
<keyword evidence="1" id="KW-0732">Signal</keyword>
<dbReference type="EMBL" id="QQBA01000003">
    <property type="protein sequence ID" value="RDI57036.1"/>
    <property type="molecule type" value="Genomic_DNA"/>
</dbReference>
<keyword evidence="2" id="KW-1133">Transmembrane helix</keyword>
<dbReference type="Proteomes" id="UP000321392">
    <property type="component" value="Unassembled WGS sequence"/>
</dbReference>
<organism evidence="5 7">
    <name type="scientific">Flavobacterium glaciei</name>
    <dbReference type="NCBI Taxonomy" id="386300"/>
    <lineage>
        <taxon>Bacteria</taxon>
        <taxon>Pseudomonadati</taxon>
        <taxon>Bacteroidota</taxon>
        <taxon>Flavobacteriia</taxon>
        <taxon>Flavobacteriales</taxon>
        <taxon>Flavobacteriaceae</taxon>
        <taxon>Flavobacterium</taxon>
    </lineage>
</organism>
<evidence type="ECO:0000313" key="7">
    <source>
        <dbReference type="Proteomes" id="UP000321392"/>
    </source>
</evidence>
<keyword evidence="2" id="KW-0472">Membrane</keyword>
<evidence type="ECO:0000313" key="5">
    <source>
        <dbReference type="EMBL" id="TWI49536.1"/>
    </source>
</evidence>
<evidence type="ECO:0000256" key="2">
    <source>
        <dbReference type="SAM" id="Phobius"/>
    </source>
</evidence>
<accession>A0A562PZN1</accession>
<evidence type="ECO:0000256" key="1">
    <source>
        <dbReference type="ARBA" id="ARBA00022729"/>
    </source>
</evidence>
<protein>
    <submittedName>
        <fullName evidence="4 5">Secreted protein (Por secretion system target)</fullName>
    </submittedName>
</protein>
<feature type="transmembrane region" description="Helical" evidence="2">
    <location>
        <begin position="7"/>
        <end position="26"/>
    </location>
</feature>
<sequence>MPFIVKGIFFGTLFEIYFVYLQIKLVRMAKNYFNTLLILVFLFSASTYAQDSKPQPKLQETASTIEGLSLYPNPVSNGKVYITTKNDLDKEIIIFDVLGKKVLQTMLSSRELNVSNLSPGVYIIKINEKESSATRKLIIR</sequence>
<dbReference type="InterPro" id="IPR026444">
    <property type="entry name" value="Secre_tail"/>
</dbReference>
<dbReference type="NCBIfam" id="TIGR04183">
    <property type="entry name" value="Por_Secre_tail"/>
    <property type="match status" value="1"/>
</dbReference>
<reference evidence="5 7" key="1">
    <citation type="journal article" date="2015" name="Stand. Genomic Sci.">
        <title>Genomic Encyclopedia of Bacterial and Archaeal Type Strains, Phase III: the genomes of soil and plant-associated and newly described type strains.</title>
        <authorList>
            <person name="Whitman W.B."/>
            <person name="Woyke T."/>
            <person name="Klenk H.P."/>
            <person name="Zhou Y."/>
            <person name="Lilburn T.G."/>
            <person name="Beck B.J."/>
            <person name="De Vos P."/>
            <person name="Vandamme P."/>
            <person name="Eisen J.A."/>
            <person name="Garrity G."/>
            <person name="Hugenholtz P."/>
            <person name="Kyrpides N.C."/>
        </authorList>
    </citation>
    <scope>NUCLEOTIDE SEQUENCE [LARGE SCALE GENOMIC DNA]</scope>
    <source>
        <strain evidence="5 7">CGMCC 1.5380</strain>
    </source>
</reference>
<evidence type="ECO:0000259" key="3">
    <source>
        <dbReference type="Pfam" id="PF18962"/>
    </source>
</evidence>
<feature type="domain" description="Secretion system C-terminal sorting" evidence="3">
    <location>
        <begin position="70"/>
        <end position="139"/>
    </location>
</feature>
<proteinExistence type="predicted"/>
<dbReference type="Proteomes" id="UP000254518">
    <property type="component" value="Unassembled WGS sequence"/>
</dbReference>
<keyword evidence="6" id="KW-1185">Reference proteome</keyword>
<dbReference type="EMBL" id="VLKX01000003">
    <property type="protein sequence ID" value="TWI49536.1"/>
    <property type="molecule type" value="Genomic_DNA"/>
</dbReference>
<feature type="transmembrane region" description="Helical" evidence="2">
    <location>
        <begin position="32"/>
        <end position="49"/>
    </location>
</feature>
<reference evidence="5" key="3">
    <citation type="submission" date="2019-07" db="EMBL/GenBank/DDBJ databases">
        <authorList>
            <person name="Whitman W."/>
            <person name="Huntemann M."/>
            <person name="Clum A."/>
            <person name="Pillay M."/>
            <person name="Palaniappan K."/>
            <person name="Varghese N."/>
            <person name="Mikhailova N."/>
            <person name="Stamatis D."/>
            <person name="Reddy T."/>
            <person name="Daum C."/>
            <person name="Shapiro N."/>
            <person name="Ivanova N."/>
            <person name="Kyrpides N."/>
            <person name="Woyke T."/>
        </authorList>
    </citation>
    <scope>NUCLEOTIDE SEQUENCE</scope>
    <source>
        <strain evidence="5">CGMCC 1.5380</strain>
    </source>
</reference>
<keyword evidence="2" id="KW-0812">Transmembrane</keyword>
<reference evidence="4 6" key="2">
    <citation type="submission" date="2018-07" db="EMBL/GenBank/DDBJ databases">
        <title>Genomic Encyclopedia of Type Strains, Phase IV (KMG-IV): sequencing the most valuable type-strain genomes for metagenomic binning, comparative biology and taxonomic classification.</title>
        <authorList>
            <person name="Goeker M."/>
        </authorList>
    </citation>
    <scope>NUCLEOTIDE SEQUENCE [LARGE SCALE GENOMIC DNA]</scope>
    <source>
        <strain evidence="4 6">DSM 19728</strain>
    </source>
</reference>
<evidence type="ECO:0000313" key="4">
    <source>
        <dbReference type="EMBL" id="RDI57036.1"/>
    </source>
</evidence>